<dbReference type="SFLD" id="SFLDS00029">
    <property type="entry name" value="Radical_SAM"/>
    <property type="match status" value="1"/>
</dbReference>
<reference evidence="7" key="2">
    <citation type="journal article" date="2021" name="PeerJ">
        <title>Extensive microbial diversity within the chicken gut microbiome revealed by metagenomics and culture.</title>
        <authorList>
            <person name="Gilroy R."/>
            <person name="Ravi A."/>
            <person name="Getino M."/>
            <person name="Pursley I."/>
            <person name="Horton D.L."/>
            <person name="Alikhan N.F."/>
            <person name="Baker D."/>
            <person name="Gharbi K."/>
            <person name="Hall N."/>
            <person name="Watson M."/>
            <person name="Adriaenssens E.M."/>
            <person name="Foster-Nyarko E."/>
            <person name="Jarju S."/>
            <person name="Secka A."/>
            <person name="Antonio M."/>
            <person name="Oren A."/>
            <person name="Chaudhuri R.R."/>
            <person name="La Ragione R."/>
            <person name="Hildebrand F."/>
            <person name="Pallen M.J."/>
        </authorList>
    </citation>
    <scope>NUCLEOTIDE SEQUENCE</scope>
    <source>
        <strain evidence="7">ChiW16-3235</strain>
    </source>
</reference>
<dbReference type="InterPro" id="IPR040085">
    <property type="entry name" value="MJ0674-like"/>
</dbReference>
<feature type="binding site" evidence="5">
    <location>
        <position position="62"/>
    </location>
    <ligand>
        <name>[4Fe-4S] cluster</name>
        <dbReference type="ChEBI" id="CHEBI:49883"/>
        <note>4Fe-4S-S-AdoMet</note>
    </ligand>
</feature>
<evidence type="ECO:0000313" key="8">
    <source>
        <dbReference type="Proteomes" id="UP000823913"/>
    </source>
</evidence>
<dbReference type="EMBL" id="DVHK01000108">
    <property type="protein sequence ID" value="HIR67404.1"/>
    <property type="molecule type" value="Genomic_DNA"/>
</dbReference>
<dbReference type="Proteomes" id="UP000823913">
    <property type="component" value="Unassembled WGS sequence"/>
</dbReference>
<dbReference type="PIRSF" id="PIRSF004869">
    <property type="entry name" value="PflX_prd"/>
    <property type="match status" value="1"/>
</dbReference>
<accession>A0A9D1E791</accession>
<evidence type="ECO:0000256" key="1">
    <source>
        <dbReference type="ARBA" id="ARBA00022691"/>
    </source>
</evidence>
<dbReference type="Gene3D" id="3.20.20.70">
    <property type="entry name" value="Aldolase class I"/>
    <property type="match status" value="1"/>
</dbReference>
<dbReference type="InterPro" id="IPR013785">
    <property type="entry name" value="Aldolase_TIM"/>
</dbReference>
<sequence>MNCTQCPVSCGADRTLSKGYCGVSGVKLAKYYLHPFEEPPISFKNGSGCVFFCGCSLKCVFCQNYEVSRAVRGKDFTVKQLAEVFKRLEDMGADNINLVNPTHYVAHIAEAMSIYKPSVPVVYNTHGYEKVPTLEIADTFTDIYLPDLKFIDKTLSKRYTGREDYAEYALPAIKFMAKKPLDMRGDGKMLSGCIVRHLILPLAAYDSVEIVKFVSTLPEGVYFSLMSQYTPFGDIKDFKELQRPITRREYNKVLAAVEEYGLKNVFLQDESSSGKDYIPNWDF</sequence>
<dbReference type="GO" id="GO:0051536">
    <property type="term" value="F:iron-sulfur cluster binding"/>
    <property type="evidence" value="ECO:0007669"/>
    <property type="project" value="UniProtKB-KW"/>
</dbReference>
<keyword evidence="2 5" id="KW-0479">Metal-binding</keyword>
<dbReference type="InterPro" id="IPR058240">
    <property type="entry name" value="rSAM_sf"/>
</dbReference>
<protein>
    <submittedName>
        <fullName evidence="7">Radical SAM protein</fullName>
    </submittedName>
</protein>
<dbReference type="AlphaFoldDB" id="A0A9D1E791"/>
<evidence type="ECO:0000256" key="4">
    <source>
        <dbReference type="ARBA" id="ARBA00023014"/>
    </source>
</evidence>
<evidence type="ECO:0000259" key="6">
    <source>
        <dbReference type="Pfam" id="PF04055"/>
    </source>
</evidence>
<evidence type="ECO:0000256" key="2">
    <source>
        <dbReference type="ARBA" id="ARBA00022723"/>
    </source>
</evidence>
<feature type="binding site" evidence="5">
    <location>
        <position position="59"/>
    </location>
    <ligand>
        <name>[4Fe-4S] cluster</name>
        <dbReference type="ChEBI" id="CHEBI:49883"/>
        <note>4Fe-4S-S-AdoMet</note>
    </ligand>
</feature>
<dbReference type="PANTHER" id="PTHR43075:SF1">
    <property type="entry name" value="FORMATE LYASE ACTIVATING ENZYME, PUTATIVE (AFU_ORTHOLOGUE AFUA_2G15630)-RELATED"/>
    <property type="match status" value="1"/>
</dbReference>
<keyword evidence="3 5" id="KW-0408">Iron</keyword>
<dbReference type="PANTHER" id="PTHR43075">
    <property type="entry name" value="FORMATE LYASE ACTIVATING ENZYME, PUTATIVE (AFU_ORTHOLOGUE AFUA_2G15630)-RELATED"/>
    <property type="match status" value="1"/>
</dbReference>
<proteinExistence type="predicted"/>
<name>A0A9D1E791_9FIRM</name>
<comment type="caution">
    <text evidence="7">The sequence shown here is derived from an EMBL/GenBank/DDBJ whole genome shotgun (WGS) entry which is preliminary data.</text>
</comment>
<feature type="binding site" evidence="5">
    <location>
        <position position="55"/>
    </location>
    <ligand>
        <name>[4Fe-4S] cluster</name>
        <dbReference type="ChEBI" id="CHEBI:49883"/>
        <note>4Fe-4S-S-AdoMet</note>
    </ligand>
</feature>
<organism evidence="7 8">
    <name type="scientific">Candidatus Coproplasma avicola</name>
    <dbReference type="NCBI Taxonomy" id="2840744"/>
    <lineage>
        <taxon>Bacteria</taxon>
        <taxon>Bacillati</taxon>
        <taxon>Bacillota</taxon>
        <taxon>Clostridia</taxon>
        <taxon>Eubacteriales</taxon>
        <taxon>Candidatus Coproplasma</taxon>
    </lineage>
</organism>
<dbReference type="InterPro" id="IPR016431">
    <property type="entry name" value="Pyrv-formate_lyase-activ_prd"/>
</dbReference>
<dbReference type="Pfam" id="PF04055">
    <property type="entry name" value="Radical_SAM"/>
    <property type="match status" value="1"/>
</dbReference>
<reference evidence="7" key="1">
    <citation type="submission" date="2020-10" db="EMBL/GenBank/DDBJ databases">
        <authorList>
            <person name="Gilroy R."/>
        </authorList>
    </citation>
    <scope>NUCLEOTIDE SEQUENCE</scope>
    <source>
        <strain evidence="7">ChiW16-3235</strain>
    </source>
</reference>
<dbReference type="InterPro" id="IPR007197">
    <property type="entry name" value="rSAM"/>
</dbReference>
<dbReference type="GO" id="GO:0003824">
    <property type="term" value="F:catalytic activity"/>
    <property type="evidence" value="ECO:0007669"/>
    <property type="project" value="InterPro"/>
</dbReference>
<evidence type="ECO:0000313" key="7">
    <source>
        <dbReference type="EMBL" id="HIR67404.1"/>
    </source>
</evidence>
<dbReference type="SUPFAM" id="SSF102114">
    <property type="entry name" value="Radical SAM enzymes"/>
    <property type="match status" value="1"/>
</dbReference>
<comment type="cofactor">
    <cofactor evidence="5">
        <name>[4Fe-4S] cluster</name>
        <dbReference type="ChEBI" id="CHEBI:49883"/>
    </cofactor>
    <text evidence="5">Binds 1 [4Fe-4S] cluster. The cluster is coordinated with 3 cysteines and an exchangeable S-adenosyl-L-methionine.</text>
</comment>
<gene>
    <name evidence="7" type="ORF">IAB94_05110</name>
</gene>
<keyword evidence="1 5" id="KW-0949">S-adenosyl-L-methionine</keyword>
<dbReference type="SFLD" id="SFLDG01099">
    <property type="entry name" value="Uncharacterised_Radical_SAM_Su"/>
    <property type="match status" value="1"/>
</dbReference>
<evidence type="ECO:0000256" key="5">
    <source>
        <dbReference type="PIRSR" id="PIRSR004869-50"/>
    </source>
</evidence>
<dbReference type="GO" id="GO:0046872">
    <property type="term" value="F:metal ion binding"/>
    <property type="evidence" value="ECO:0007669"/>
    <property type="project" value="UniProtKB-KW"/>
</dbReference>
<evidence type="ECO:0000256" key="3">
    <source>
        <dbReference type="ARBA" id="ARBA00023004"/>
    </source>
</evidence>
<feature type="domain" description="Radical SAM core" evidence="6">
    <location>
        <begin position="51"/>
        <end position="176"/>
    </location>
</feature>
<keyword evidence="4 5" id="KW-0411">Iron-sulfur</keyword>